<keyword evidence="1" id="KW-0812">Transmembrane</keyword>
<evidence type="ECO:0000256" key="1">
    <source>
        <dbReference type="SAM" id="Phobius"/>
    </source>
</evidence>
<reference evidence="2" key="1">
    <citation type="journal article" date="2002" name="J. Bacteriol.">
        <title>Comparative sequence analysis of the symbiosis island of Mesorhizobium loti strain R7A.</title>
        <authorList>
            <person name="Sullivan J.T."/>
            <person name="Trzebiatowski J.R."/>
            <person name="Cruickshank R.W."/>
            <person name="Gouzy J."/>
            <person name="Brown S.D."/>
            <person name="Elliot R.M."/>
            <person name="Fleetwood D.J."/>
            <person name="McCallum N.G."/>
            <person name="Rossbach U."/>
            <person name="Stuart G.S."/>
            <person name="Weaver J.E."/>
            <person name="Webby R.J."/>
            <person name="de Bruijn F.J."/>
            <person name="Ronson C.W."/>
        </authorList>
    </citation>
    <scope>NUCLEOTIDE SEQUENCE</scope>
    <source>
        <strain evidence="2">R7A</strain>
    </source>
</reference>
<keyword evidence="1" id="KW-1133">Transmembrane helix</keyword>
<dbReference type="AlphaFoldDB" id="Q8KGQ8"/>
<dbReference type="EMBL" id="AL672113">
    <property type="protein sequence ID" value="CAD31613.1"/>
    <property type="molecule type" value="Genomic_DNA"/>
</dbReference>
<proteinExistence type="predicted"/>
<gene>
    <name evidence="2" type="primary">msi208</name>
</gene>
<feature type="transmembrane region" description="Helical" evidence="1">
    <location>
        <begin position="6"/>
        <end position="28"/>
    </location>
</feature>
<name>Q8KGQ8_RHILI</name>
<organism evidence="2">
    <name type="scientific">Rhizobium loti</name>
    <name type="common">Mesorhizobium loti</name>
    <dbReference type="NCBI Taxonomy" id="381"/>
    <lineage>
        <taxon>Bacteria</taxon>
        <taxon>Pseudomonadati</taxon>
        <taxon>Pseudomonadota</taxon>
        <taxon>Alphaproteobacteria</taxon>
        <taxon>Hyphomicrobiales</taxon>
        <taxon>Phyllobacteriaceae</taxon>
        <taxon>Mesorhizobium</taxon>
    </lineage>
</organism>
<accession>Q8KGQ8</accession>
<evidence type="ECO:0000313" key="2">
    <source>
        <dbReference type="EMBL" id="CAD31613.1"/>
    </source>
</evidence>
<protein>
    <submittedName>
        <fullName evidence="2">Uncharacterized protein</fullName>
    </submittedName>
</protein>
<keyword evidence="1" id="KW-0472">Membrane</keyword>
<sequence length="108" mass="11992">MVVNPSFALIAGVMVLSEVECLMIMFGLGASTCATRFEVDVSRFNEVTTSTVPAGHHGFRKQARDWDRVQICQFAAPLKAGAVNPEAVEQNRDLASYRHFCLFHTYPL</sequence>